<comment type="caution">
    <text evidence="1">The sequence shown here is derived from an EMBL/GenBank/DDBJ whole genome shotgun (WGS) entry which is preliminary data.</text>
</comment>
<accession>A0A2T7P9Y7</accession>
<dbReference type="PANTHER" id="PTHR20957:SF0">
    <property type="entry name" value="RNA-BINDING PROTEIN 48"/>
    <property type="match status" value="1"/>
</dbReference>
<dbReference type="PANTHER" id="PTHR20957">
    <property type="entry name" value="RNA-BINDING PROTEIN 48"/>
    <property type="match status" value="1"/>
</dbReference>
<dbReference type="OrthoDB" id="78358at2759"/>
<dbReference type="Proteomes" id="UP000245119">
    <property type="component" value="Linkage Group LG5"/>
</dbReference>
<dbReference type="STRING" id="400727.A0A2T7P9Y7"/>
<sequence length="99" mass="11015">MATTDSSEIPNHHARLEVCSTRPAYREGRKPTAVKVYTIHHESSYLLVQGVPAVGAGQELSRLFGSFGSVVECRPLDDYPTDTFSEAYLIKFQKIQSAR</sequence>
<evidence type="ECO:0008006" key="3">
    <source>
        <dbReference type="Google" id="ProtNLM"/>
    </source>
</evidence>
<proteinExistence type="predicted"/>
<evidence type="ECO:0000313" key="2">
    <source>
        <dbReference type="Proteomes" id="UP000245119"/>
    </source>
</evidence>
<dbReference type="AlphaFoldDB" id="A0A2T7P9Y7"/>
<dbReference type="EMBL" id="PZQS01000005">
    <property type="protein sequence ID" value="PVD30235.1"/>
    <property type="molecule type" value="Genomic_DNA"/>
</dbReference>
<keyword evidence="2" id="KW-1185">Reference proteome</keyword>
<evidence type="ECO:0000313" key="1">
    <source>
        <dbReference type="EMBL" id="PVD30235.1"/>
    </source>
</evidence>
<organism evidence="1 2">
    <name type="scientific">Pomacea canaliculata</name>
    <name type="common">Golden apple snail</name>
    <dbReference type="NCBI Taxonomy" id="400727"/>
    <lineage>
        <taxon>Eukaryota</taxon>
        <taxon>Metazoa</taxon>
        <taxon>Spiralia</taxon>
        <taxon>Lophotrochozoa</taxon>
        <taxon>Mollusca</taxon>
        <taxon>Gastropoda</taxon>
        <taxon>Caenogastropoda</taxon>
        <taxon>Architaenioglossa</taxon>
        <taxon>Ampullarioidea</taxon>
        <taxon>Ampullariidae</taxon>
        <taxon>Pomacea</taxon>
    </lineage>
</organism>
<protein>
    <recommendedName>
        <fullName evidence="3">RRM domain-containing protein</fullName>
    </recommendedName>
</protein>
<dbReference type="InterPro" id="IPR039599">
    <property type="entry name" value="RBM48"/>
</dbReference>
<reference evidence="1 2" key="1">
    <citation type="submission" date="2018-04" db="EMBL/GenBank/DDBJ databases">
        <title>The genome of golden apple snail Pomacea canaliculata provides insight into stress tolerance and invasive adaptation.</title>
        <authorList>
            <person name="Liu C."/>
            <person name="Liu B."/>
            <person name="Ren Y."/>
            <person name="Zhang Y."/>
            <person name="Wang H."/>
            <person name="Li S."/>
            <person name="Jiang F."/>
            <person name="Yin L."/>
            <person name="Zhang G."/>
            <person name="Qian W."/>
            <person name="Fan W."/>
        </authorList>
    </citation>
    <scope>NUCLEOTIDE SEQUENCE [LARGE SCALE GENOMIC DNA]</scope>
    <source>
        <strain evidence="1">SZHN2017</strain>
        <tissue evidence="1">Muscle</tissue>
    </source>
</reference>
<name>A0A2T7P9Y7_POMCA</name>
<gene>
    <name evidence="1" type="ORF">C0Q70_09497</name>
</gene>
<dbReference type="GO" id="GO:0005654">
    <property type="term" value="C:nucleoplasm"/>
    <property type="evidence" value="ECO:0007669"/>
    <property type="project" value="TreeGrafter"/>
</dbReference>